<dbReference type="PANTHER" id="PTHR11076">
    <property type="entry name" value="DNA REPAIR POLYMERASE UMUC / TRANSFERASE FAMILY MEMBER"/>
    <property type="match status" value="1"/>
</dbReference>
<dbReference type="GO" id="GO:0042276">
    <property type="term" value="P:error-prone translesion synthesis"/>
    <property type="evidence" value="ECO:0007669"/>
    <property type="project" value="TreeGrafter"/>
</dbReference>
<dbReference type="GO" id="GO:0005829">
    <property type="term" value="C:cytosol"/>
    <property type="evidence" value="ECO:0007669"/>
    <property type="project" value="TreeGrafter"/>
</dbReference>
<keyword evidence="8 15" id="KW-0479">Metal-binding</keyword>
<evidence type="ECO:0000256" key="13">
    <source>
        <dbReference type="ARBA" id="ARBA00023204"/>
    </source>
</evidence>
<dbReference type="STRING" id="1618337.UT28_C0001G1026"/>
<dbReference type="Pfam" id="PF00817">
    <property type="entry name" value="IMS"/>
    <property type="match status" value="1"/>
</dbReference>
<comment type="subcellular location">
    <subcellularLocation>
        <location evidence="1 15">Cytoplasm</location>
    </subcellularLocation>
</comment>
<comment type="catalytic activity">
    <reaction evidence="14 15">
        <text>DNA(n) + a 2'-deoxyribonucleoside 5'-triphosphate = DNA(n+1) + diphosphate</text>
        <dbReference type="Rhea" id="RHEA:22508"/>
        <dbReference type="Rhea" id="RHEA-COMP:17339"/>
        <dbReference type="Rhea" id="RHEA-COMP:17340"/>
        <dbReference type="ChEBI" id="CHEBI:33019"/>
        <dbReference type="ChEBI" id="CHEBI:61560"/>
        <dbReference type="ChEBI" id="CHEBI:173112"/>
        <dbReference type="EC" id="2.7.7.7"/>
    </reaction>
</comment>
<evidence type="ECO:0000313" key="17">
    <source>
        <dbReference type="EMBL" id="AKM82800.1"/>
    </source>
</evidence>
<evidence type="ECO:0000259" key="16">
    <source>
        <dbReference type="PROSITE" id="PS50173"/>
    </source>
</evidence>
<keyword evidence="13 15" id="KW-0234">DNA repair</keyword>
<feature type="site" description="Substrate discrimination" evidence="15">
    <location>
        <position position="11"/>
    </location>
</feature>
<dbReference type="EC" id="2.7.7.7" evidence="15"/>
<dbReference type="GO" id="GO:0006281">
    <property type="term" value="P:DNA repair"/>
    <property type="evidence" value="ECO:0007669"/>
    <property type="project" value="UniProtKB-UniRule"/>
</dbReference>
<sequence length="402" mass="45209">MVMHLDMNSYFATVEQQCDPFLRGKPICIAGKGKNERTVCAAASIEAKKFGVKSSTSAWEAKALCPDIILVPPDFEKYQFISRKVFAILEEYSPTIEIFSIDEAFADLSHIKTYTEAAVLAQEIKFRIRNEIGEYLKCSVGLAENKLLAKLASEMQKPDGLTIIKRHHVKDILDKTPIEELCGIGSRLQLRLNSLGIKMVGELGAYSLENLIQLFGPHSGKHLKQMGQGIDSSPIISYRDFPAEKSFGHSYTLPKDISDINEAKKVLLKLSEKVGRRMRKAGVFGKTIHVYLRFFDFTGFGKQASGAYLQNGYDIYQAALKILESNPSKRPIRLIGVSVSNLKNARQVNQVLFLDKQKEEKALNATDKINDHFGEFTIFRSSLVKIKDRIQNIPDGRNKRLM</sequence>
<keyword evidence="7 15" id="KW-0235">DNA replication</keyword>
<dbReference type="EMBL" id="CP011213">
    <property type="protein sequence ID" value="AKM82800.1"/>
    <property type="molecule type" value="Genomic_DNA"/>
</dbReference>
<dbReference type="PROSITE" id="PS50173">
    <property type="entry name" value="UMUC"/>
    <property type="match status" value="1"/>
</dbReference>
<dbReference type="InterPro" id="IPR036775">
    <property type="entry name" value="DNA_pol_Y-fam_lit_finger_sf"/>
</dbReference>
<dbReference type="InterPro" id="IPR001126">
    <property type="entry name" value="UmuC"/>
</dbReference>
<dbReference type="SUPFAM" id="SSF100879">
    <property type="entry name" value="Lesion bypass DNA polymerase (Y-family), little finger domain"/>
    <property type="match status" value="1"/>
</dbReference>
<dbReference type="GO" id="GO:0006261">
    <property type="term" value="P:DNA-templated DNA replication"/>
    <property type="evidence" value="ECO:0007669"/>
    <property type="project" value="UniProtKB-UniRule"/>
</dbReference>
<dbReference type="AlphaFoldDB" id="A0A0G4B5G1"/>
<keyword evidence="3 15" id="KW-0515">Mutator protein</keyword>
<gene>
    <name evidence="15" type="primary">dinB</name>
    <name evidence="17" type="ORF">UT28_C0001G1026</name>
</gene>
<name>A0A0G4B5G1_9BACT</name>
<keyword evidence="9 15" id="KW-0227">DNA damage</keyword>
<dbReference type="GO" id="GO:0003887">
    <property type="term" value="F:DNA-directed DNA polymerase activity"/>
    <property type="evidence" value="ECO:0007669"/>
    <property type="project" value="UniProtKB-UniRule"/>
</dbReference>
<dbReference type="Gene3D" id="3.30.1490.100">
    <property type="entry name" value="DNA polymerase, Y-family, little finger domain"/>
    <property type="match status" value="1"/>
</dbReference>
<feature type="domain" description="UmuC" evidence="16">
    <location>
        <begin position="2"/>
        <end position="185"/>
    </location>
</feature>
<evidence type="ECO:0000256" key="9">
    <source>
        <dbReference type="ARBA" id="ARBA00022763"/>
    </source>
</evidence>
<dbReference type="InterPro" id="IPR053848">
    <property type="entry name" value="IMS_HHH_1"/>
</dbReference>
<keyword evidence="5 15" id="KW-0808">Transferase</keyword>
<evidence type="ECO:0000313" key="18">
    <source>
        <dbReference type="Proteomes" id="UP000035648"/>
    </source>
</evidence>
<dbReference type="GO" id="GO:0003684">
    <property type="term" value="F:damaged DNA binding"/>
    <property type="evidence" value="ECO:0007669"/>
    <property type="project" value="InterPro"/>
</dbReference>
<evidence type="ECO:0000256" key="4">
    <source>
        <dbReference type="ARBA" id="ARBA00022490"/>
    </source>
</evidence>
<evidence type="ECO:0000256" key="12">
    <source>
        <dbReference type="ARBA" id="ARBA00023125"/>
    </source>
</evidence>
<dbReference type="InterPro" id="IPR043502">
    <property type="entry name" value="DNA/RNA_pol_sf"/>
</dbReference>
<keyword evidence="6 15" id="KW-0548">Nucleotidyltransferase</keyword>
<comment type="similarity">
    <text evidence="2 15">Belongs to the DNA polymerase type-Y family.</text>
</comment>
<dbReference type="CDD" id="cd03586">
    <property type="entry name" value="PolY_Pol_IV_kappa"/>
    <property type="match status" value="1"/>
</dbReference>
<feature type="binding site" evidence="15">
    <location>
        <position position="102"/>
    </location>
    <ligand>
        <name>Mg(2+)</name>
        <dbReference type="ChEBI" id="CHEBI:18420"/>
    </ligand>
</feature>
<dbReference type="Gene3D" id="1.10.150.20">
    <property type="entry name" value="5' to 3' exonuclease, C-terminal subdomain"/>
    <property type="match status" value="1"/>
</dbReference>
<feature type="active site" evidence="15">
    <location>
        <position position="103"/>
    </location>
</feature>
<dbReference type="GO" id="GO:0000287">
    <property type="term" value="F:magnesium ion binding"/>
    <property type="evidence" value="ECO:0007669"/>
    <property type="project" value="UniProtKB-UniRule"/>
</dbReference>
<dbReference type="SUPFAM" id="SSF56672">
    <property type="entry name" value="DNA/RNA polymerases"/>
    <property type="match status" value="1"/>
</dbReference>
<dbReference type="InterPro" id="IPR022880">
    <property type="entry name" value="DNApol_IV"/>
</dbReference>
<proteinExistence type="inferred from homology"/>
<dbReference type="Proteomes" id="UP000035648">
    <property type="component" value="Chromosome"/>
</dbReference>
<evidence type="ECO:0000256" key="7">
    <source>
        <dbReference type="ARBA" id="ARBA00022705"/>
    </source>
</evidence>
<evidence type="ECO:0000256" key="8">
    <source>
        <dbReference type="ARBA" id="ARBA00022723"/>
    </source>
</evidence>
<protein>
    <recommendedName>
        <fullName evidence="15">DNA polymerase IV</fullName>
        <shortName evidence="15">Pol IV</shortName>
        <ecNumber evidence="15">2.7.7.7</ecNumber>
    </recommendedName>
</protein>
<dbReference type="Gene3D" id="3.30.70.270">
    <property type="match status" value="1"/>
</dbReference>
<evidence type="ECO:0000256" key="15">
    <source>
        <dbReference type="HAMAP-Rule" id="MF_01113"/>
    </source>
</evidence>
<dbReference type="KEGG" id="bbgw:UT28_C0001G1026"/>
<keyword evidence="11 15" id="KW-0239">DNA-directed DNA polymerase</keyword>
<keyword evidence="4 15" id="KW-0963">Cytoplasm</keyword>
<dbReference type="NCBIfam" id="NF002677">
    <property type="entry name" value="PRK02406.1"/>
    <property type="match status" value="1"/>
</dbReference>
<keyword evidence="10 15" id="KW-0460">Magnesium</keyword>
<comment type="cofactor">
    <cofactor evidence="15">
        <name>Mg(2+)</name>
        <dbReference type="ChEBI" id="CHEBI:18420"/>
    </cofactor>
    <text evidence="15">Binds 2 magnesium ions per subunit.</text>
</comment>
<dbReference type="InterPro" id="IPR017961">
    <property type="entry name" value="DNA_pol_Y-fam_little_finger"/>
</dbReference>
<dbReference type="Pfam" id="PF21999">
    <property type="entry name" value="IMS_HHH_1"/>
    <property type="match status" value="1"/>
</dbReference>
<evidence type="ECO:0000256" key="11">
    <source>
        <dbReference type="ARBA" id="ARBA00022932"/>
    </source>
</evidence>
<evidence type="ECO:0000256" key="1">
    <source>
        <dbReference type="ARBA" id="ARBA00004496"/>
    </source>
</evidence>
<dbReference type="InterPro" id="IPR050116">
    <property type="entry name" value="DNA_polymerase-Y"/>
</dbReference>
<reference evidence="17 18" key="1">
    <citation type="journal article" date="2015" name="Nature">
        <title>rRNA introns, odd ribosomes, and small enigmatic genomes across a large radiation of phyla.</title>
        <authorList>
            <person name="Brown C.T."/>
            <person name="Hug L.A."/>
            <person name="Thomas B.C."/>
            <person name="Sharon I."/>
            <person name="Castelle C.J."/>
            <person name="Singh A."/>
            <person name="Wilkins M.J."/>
            <person name="Williams K.H."/>
            <person name="Banfield J.F."/>
        </authorList>
    </citation>
    <scope>NUCLEOTIDE SEQUENCE [LARGE SCALE GENOMIC DNA]</scope>
</reference>
<evidence type="ECO:0000256" key="14">
    <source>
        <dbReference type="ARBA" id="ARBA00049244"/>
    </source>
</evidence>
<dbReference type="HAMAP" id="MF_01113">
    <property type="entry name" value="DNApol_IV"/>
    <property type="match status" value="1"/>
</dbReference>
<dbReference type="Gene3D" id="3.40.1170.60">
    <property type="match status" value="1"/>
</dbReference>
<keyword evidence="12 15" id="KW-0238">DNA-binding</keyword>
<evidence type="ECO:0000256" key="5">
    <source>
        <dbReference type="ARBA" id="ARBA00022679"/>
    </source>
</evidence>
<accession>A0A0G4B5G1</accession>
<evidence type="ECO:0000256" key="6">
    <source>
        <dbReference type="ARBA" id="ARBA00022695"/>
    </source>
</evidence>
<feature type="binding site" evidence="15">
    <location>
        <position position="6"/>
    </location>
    <ligand>
        <name>Mg(2+)</name>
        <dbReference type="ChEBI" id="CHEBI:18420"/>
    </ligand>
</feature>
<dbReference type="PANTHER" id="PTHR11076:SF33">
    <property type="entry name" value="DNA POLYMERASE KAPPA"/>
    <property type="match status" value="1"/>
</dbReference>
<comment type="function">
    <text evidence="15">Poorly processive, error-prone DNA polymerase involved in untargeted mutagenesis. Copies undamaged DNA at stalled replication forks, which arise in vivo from mismatched or misaligned primer ends. These misaligned primers can be extended by PolIV. Exhibits no 3'-5' exonuclease (proofreading) activity. May be involved in translesional synthesis, in conjunction with the beta clamp from PolIII.</text>
</comment>
<evidence type="ECO:0000256" key="10">
    <source>
        <dbReference type="ARBA" id="ARBA00022842"/>
    </source>
</evidence>
<evidence type="ECO:0000256" key="2">
    <source>
        <dbReference type="ARBA" id="ARBA00010945"/>
    </source>
</evidence>
<dbReference type="GO" id="GO:0009432">
    <property type="term" value="P:SOS response"/>
    <property type="evidence" value="ECO:0007669"/>
    <property type="project" value="TreeGrafter"/>
</dbReference>
<dbReference type="InterPro" id="IPR043128">
    <property type="entry name" value="Rev_trsase/Diguanyl_cyclase"/>
</dbReference>
<dbReference type="Pfam" id="PF11799">
    <property type="entry name" value="IMS_C"/>
    <property type="match status" value="1"/>
</dbReference>
<comment type="subunit">
    <text evidence="15">Monomer.</text>
</comment>
<dbReference type="PATRIC" id="fig|1618337.4.peg.1014"/>
<evidence type="ECO:0000256" key="3">
    <source>
        <dbReference type="ARBA" id="ARBA00022457"/>
    </source>
</evidence>
<organism evidence="17 18">
    <name type="scientific">Berkelbacteria bacterium GW2011_GWE1_39_12</name>
    <dbReference type="NCBI Taxonomy" id="1618337"/>
    <lineage>
        <taxon>Bacteria</taxon>
        <taxon>Candidatus Berkelbacteria</taxon>
    </lineage>
</organism>